<dbReference type="Pfam" id="PF04290">
    <property type="entry name" value="DctQ"/>
    <property type="match status" value="1"/>
</dbReference>
<proteinExistence type="inferred from homology"/>
<dbReference type="PANTHER" id="PTHR35011">
    <property type="entry name" value="2,3-DIKETO-L-GULONATE TRAP TRANSPORTER SMALL PERMEASE PROTEIN YIAM"/>
    <property type="match status" value="1"/>
</dbReference>
<dbReference type="EMBL" id="CP019434">
    <property type="protein sequence ID" value="APZ43760.1"/>
    <property type="molecule type" value="Genomic_DNA"/>
</dbReference>
<dbReference type="Proteomes" id="UP000243807">
    <property type="component" value="Chromosome"/>
</dbReference>
<keyword evidence="6 9" id="KW-1133">Transmembrane helix</keyword>
<protein>
    <recommendedName>
        <fullName evidence="9">TRAP transporter small permease protein</fullName>
    </recommendedName>
</protein>
<keyword evidence="12" id="KW-1185">Reference proteome</keyword>
<dbReference type="GO" id="GO:0005886">
    <property type="term" value="C:plasma membrane"/>
    <property type="evidence" value="ECO:0007669"/>
    <property type="project" value="UniProtKB-SubCell"/>
</dbReference>
<dbReference type="OrthoDB" id="6160477at2"/>
<evidence type="ECO:0000256" key="7">
    <source>
        <dbReference type="ARBA" id="ARBA00023136"/>
    </source>
</evidence>
<comment type="subcellular location">
    <subcellularLocation>
        <location evidence="1 9">Cell inner membrane</location>
        <topology evidence="1 9">Multi-pass membrane protein</topology>
    </subcellularLocation>
</comment>
<dbReference type="GO" id="GO:0022857">
    <property type="term" value="F:transmembrane transporter activity"/>
    <property type="evidence" value="ECO:0007669"/>
    <property type="project" value="UniProtKB-UniRule"/>
</dbReference>
<dbReference type="InterPro" id="IPR007387">
    <property type="entry name" value="TRAP_DctQ"/>
</dbReference>
<feature type="transmembrane region" description="Helical" evidence="9">
    <location>
        <begin position="88"/>
        <end position="112"/>
    </location>
</feature>
<dbReference type="InterPro" id="IPR055348">
    <property type="entry name" value="DctQ"/>
</dbReference>
<comment type="function">
    <text evidence="9">Part of the tripartite ATP-independent periplasmic (TRAP) transport system.</text>
</comment>
<evidence type="ECO:0000256" key="1">
    <source>
        <dbReference type="ARBA" id="ARBA00004429"/>
    </source>
</evidence>
<keyword evidence="7 9" id="KW-0472">Membrane</keyword>
<evidence type="ECO:0000313" key="12">
    <source>
        <dbReference type="Proteomes" id="UP000243807"/>
    </source>
</evidence>
<dbReference type="AlphaFoldDB" id="A0A1P8UIV3"/>
<evidence type="ECO:0000259" key="10">
    <source>
        <dbReference type="Pfam" id="PF04290"/>
    </source>
</evidence>
<evidence type="ECO:0000256" key="2">
    <source>
        <dbReference type="ARBA" id="ARBA00022448"/>
    </source>
</evidence>
<feature type="domain" description="Tripartite ATP-independent periplasmic transporters DctQ component" evidence="10">
    <location>
        <begin position="27"/>
        <end position="146"/>
    </location>
</feature>
<evidence type="ECO:0000256" key="5">
    <source>
        <dbReference type="ARBA" id="ARBA00022692"/>
    </source>
</evidence>
<comment type="subunit">
    <text evidence="9">The complex comprises the extracytoplasmic solute receptor protein and the two transmembrane proteins.</text>
</comment>
<organism evidence="11 12">
    <name type="scientific">Acidihalobacter ferrooxydans</name>
    <dbReference type="NCBI Taxonomy" id="1765967"/>
    <lineage>
        <taxon>Bacteria</taxon>
        <taxon>Pseudomonadati</taxon>
        <taxon>Pseudomonadota</taxon>
        <taxon>Gammaproteobacteria</taxon>
        <taxon>Chromatiales</taxon>
        <taxon>Ectothiorhodospiraceae</taxon>
        <taxon>Acidihalobacter</taxon>
    </lineage>
</organism>
<feature type="transmembrane region" description="Helical" evidence="9">
    <location>
        <begin position="49"/>
        <end position="67"/>
    </location>
</feature>
<evidence type="ECO:0000313" key="11">
    <source>
        <dbReference type="EMBL" id="APZ43760.1"/>
    </source>
</evidence>
<evidence type="ECO:0000256" key="8">
    <source>
        <dbReference type="ARBA" id="ARBA00038436"/>
    </source>
</evidence>
<reference evidence="11 12" key="1">
    <citation type="submission" date="2017-01" db="EMBL/GenBank/DDBJ databases">
        <title>Draft sequence of Acidihalobacter ferrooxidans strain DSM 14175 (strain V8).</title>
        <authorList>
            <person name="Khaleque H.N."/>
            <person name="Ramsay J.P."/>
            <person name="Murphy R.J.T."/>
            <person name="Kaksonen A.H."/>
            <person name="Boxall N.J."/>
            <person name="Watkin E.L.J."/>
        </authorList>
    </citation>
    <scope>NUCLEOTIDE SEQUENCE [LARGE SCALE GENOMIC DNA]</scope>
    <source>
        <strain evidence="11 12">V8</strain>
    </source>
</reference>
<keyword evidence="2 9" id="KW-0813">Transport</keyword>
<dbReference type="RefSeq" id="WP_076837390.1">
    <property type="nucleotide sequence ID" value="NZ_CP019434.1"/>
</dbReference>
<dbReference type="STRING" id="1765967.BW247_12245"/>
<feature type="transmembrane region" description="Helical" evidence="9">
    <location>
        <begin position="12"/>
        <end position="37"/>
    </location>
</feature>
<feature type="transmembrane region" description="Helical" evidence="9">
    <location>
        <begin position="136"/>
        <end position="160"/>
    </location>
</feature>
<gene>
    <name evidence="11" type="ORF">BW247_12245</name>
</gene>
<evidence type="ECO:0000256" key="6">
    <source>
        <dbReference type="ARBA" id="ARBA00022989"/>
    </source>
</evidence>
<sequence>MLAVMNTLRRLNYYVALLAGVAIVGCIMLILVDIVLRKLGISFGGAEEISGYVMAGVASWGASYALTEQAHVRIDFVRLRMRPLPRSMLDLIAILSLATTSVVIASQCWPVLHDSIRFHSAANSSLAIPMWIPQSIWLAGWLWFAFSSSVLALLTIVYLISGDLRQVDKLVGTRTEMEQ</sequence>
<name>A0A1P8UIV3_9GAMM</name>
<evidence type="ECO:0000256" key="4">
    <source>
        <dbReference type="ARBA" id="ARBA00022519"/>
    </source>
</evidence>
<accession>A0A1P8UIV3</accession>
<keyword evidence="3" id="KW-1003">Cell membrane</keyword>
<evidence type="ECO:0000256" key="3">
    <source>
        <dbReference type="ARBA" id="ARBA00022475"/>
    </source>
</evidence>
<comment type="similarity">
    <text evidence="8 9">Belongs to the TRAP transporter small permease family.</text>
</comment>
<keyword evidence="5 9" id="KW-0812">Transmembrane</keyword>
<dbReference type="KEGG" id="afy:BW247_12245"/>
<keyword evidence="4 9" id="KW-0997">Cell inner membrane</keyword>
<evidence type="ECO:0000256" key="9">
    <source>
        <dbReference type="RuleBase" id="RU369079"/>
    </source>
</evidence>